<dbReference type="GO" id="GO:0019290">
    <property type="term" value="P:siderophore biosynthetic process"/>
    <property type="evidence" value="ECO:0007669"/>
    <property type="project" value="InterPro"/>
</dbReference>
<comment type="caution">
    <text evidence="3">The sequence shown here is derived from an EMBL/GenBank/DDBJ whole genome shotgun (WGS) entry which is preliminary data.</text>
</comment>
<evidence type="ECO:0000259" key="2">
    <source>
        <dbReference type="Pfam" id="PF06276"/>
    </source>
</evidence>
<dbReference type="Gene3D" id="1.10.510.40">
    <property type="match status" value="1"/>
</dbReference>
<sequence length="621" mass="70015">MTSLPALESRHRAAFAVLSRLISCLVTEQILRAFYLPLHDPPSGITGILVVLSTHTISEDVDVFRPLRSSDIFVVVPMQNHPVLKDEKARKHGWLVGLVDPLDMLSPMLEFGSDNNGVDELDKFSRYILDNLRPPPWDVPSRGALRCVECPVALWRKFVETIFIPENLRDVIAHEIQSSLDWQTISYQNPPACPSLHAHPIEWEQSLVAGHPTHPMHRARMLNTNDTREYDWYHPKIRFVRALKNQLNILGEFSAIANELATTAAKNAGVSLDYSDDHIFVPVHELQISNISTRFKDVEILDEKVFLPAQAQSSIRTVIVPDFPGIALKLAVGVKISSSLRTISHFTADFGPRFSADIVPKLAVNPKILAVETEPSSAVYRTVDPEIAKHFTAVIREEYQPPKGENVIVCAALLESGHANVPAGISAVEHAFGLDTEEKKAVFLNSYIKLACEALIPALVKNGVAFEAHAQNVLLRFDIATKQLRGFIIRDLGGLRIHPATLCKSVGVDFRFLPGHCVATQTLEEIFPKFYHTFIHNHIQRLIRLLGFHHNGRGWEMVREHMSSMIPEEHPAWRVWMSPSSKTVNSKCLMRMRMRDSYRDMVYSPYPNMIQFRPQLPAHMG</sequence>
<organism evidence="3 4">
    <name type="scientific">Agrocybe pediades</name>
    <dbReference type="NCBI Taxonomy" id="84607"/>
    <lineage>
        <taxon>Eukaryota</taxon>
        <taxon>Fungi</taxon>
        <taxon>Dikarya</taxon>
        <taxon>Basidiomycota</taxon>
        <taxon>Agaricomycotina</taxon>
        <taxon>Agaricomycetes</taxon>
        <taxon>Agaricomycetidae</taxon>
        <taxon>Agaricales</taxon>
        <taxon>Agaricineae</taxon>
        <taxon>Strophariaceae</taxon>
        <taxon>Agrocybe</taxon>
    </lineage>
</organism>
<evidence type="ECO:0008006" key="5">
    <source>
        <dbReference type="Google" id="ProtNLM"/>
    </source>
</evidence>
<gene>
    <name evidence="3" type="ORF">D9613_007630</name>
</gene>
<keyword evidence="4" id="KW-1185">Reference proteome</keyword>
<evidence type="ECO:0000259" key="1">
    <source>
        <dbReference type="Pfam" id="PF04183"/>
    </source>
</evidence>
<dbReference type="EMBL" id="JAACJL010000045">
    <property type="protein sequence ID" value="KAF4613986.1"/>
    <property type="molecule type" value="Genomic_DNA"/>
</dbReference>
<dbReference type="InterPro" id="IPR022770">
    <property type="entry name" value="IucA/IucC-like_C"/>
</dbReference>
<dbReference type="Pfam" id="PF06276">
    <property type="entry name" value="FhuF"/>
    <property type="match status" value="1"/>
</dbReference>
<dbReference type="GO" id="GO:0016881">
    <property type="term" value="F:acid-amino acid ligase activity"/>
    <property type="evidence" value="ECO:0007669"/>
    <property type="project" value="UniProtKB-ARBA"/>
</dbReference>
<name>A0A8H4QNF3_9AGAR</name>
<dbReference type="PANTHER" id="PTHR34384">
    <property type="entry name" value="L-2,3-DIAMINOPROPANOATE--CITRATE LIGASE"/>
    <property type="match status" value="1"/>
</dbReference>
<evidence type="ECO:0000313" key="4">
    <source>
        <dbReference type="Proteomes" id="UP000521872"/>
    </source>
</evidence>
<proteinExistence type="predicted"/>
<evidence type="ECO:0000313" key="3">
    <source>
        <dbReference type="EMBL" id="KAF4613986.1"/>
    </source>
</evidence>
<dbReference type="Proteomes" id="UP000521872">
    <property type="component" value="Unassembled WGS sequence"/>
</dbReference>
<dbReference type="Pfam" id="PF04183">
    <property type="entry name" value="IucA_IucC"/>
    <property type="match status" value="1"/>
</dbReference>
<protein>
    <recommendedName>
        <fullName evidence="5">IucC family-domain-containing protein</fullName>
    </recommendedName>
</protein>
<dbReference type="PANTHER" id="PTHR34384:SF5">
    <property type="entry name" value="L-2,3-DIAMINOPROPANOATE--CITRATE LIGASE"/>
    <property type="match status" value="1"/>
</dbReference>
<dbReference type="AlphaFoldDB" id="A0A8H4QNF3"/>
<feature type="domain" description="Aerobactin siderophore biosynthesis IucA/IucC-like C-terminal" evidence="2">
    <location>
        <begin position="443"/>
        <end position="596"/>
    </location>
</feature>
<accession>A0A8H4QNF3</accession>
<reference evidence="3 4" key="1">
    <citation type="submission" date="2019-12" db="EMBL/GenBank/DDBJ databases">
        <authorList>
            <person name="Floudas D."/>
            <person name="Bentzer J."/>
            <person name="Ahren D."/>
            <person name="Johansson T."/>
            <person name="Persson P."/>
            <person name="Tunlid A."/>
        </authorList>
    </citation>
    <scope>NUCLEOTIDE SEQUENCE [LARGE SCALE GENOMIC DNA]</scope>
    <source>
        <strain evidence="3 4">CBS 102.39</strain>
    </source>
</reference>
<dbReference type="InterPro" id="IPR037455">
    <property type="entry name" value="LucA/IucC-like"/>
</dbReference>
<feature type="domain" description="Aerobactin siderophore biosynthesis IucA/IucC N-terminal" evidence="1">
    <location>
        <begin position="201"/>
        <end position="414"/>
    </location>
</feature>
<dbReference type="InterPro" id="IPR007310">
    <property type="entry name" value="Aerobactin_biosyn_IucA/IucC_N"/>
</dbReference>